<keyword evidence="1" id="KW-0472">Membrane</keyword>
<feature type="transmembrane region" description="Helical" evidence="1">
    <location>
        <begin position="101"/>
        <end position="118"/>
    </location>
</feature>
<gene>
    <name evidence="2" type="ORF">SPIRO4BDMA_50495</name>
</gene>
<proteinExistence type="predicted"/>
<dbReference type="PANTHER" id="PTHR35867:SF1">
    <property type="entry name" value="PROTEIN RSEC"/>
    <property type="match status" value="1"/>
</dbReference>
<dbReference type="Pfam" id="PF04246">
    <property type="entry name" value="RseC_MucC"/>
    <property type="match status" value="1"/>
</dbReference>
<keyword evidence="1" id="KW-0812">Transmembrane</keyword>
<dbReference type="PANTHER" id="PTHR35867">
    <property type="entry name" value="PROTEIN RSEC"/>
    <property type="match status" value="1"/>
</dbReference>
<evidence type="ECO:0000313" key="2">
    <source>
        <dbReference type="EMBL" id="SLM18980.1"/>
    </source>
</evidence>
<name>A0A3P3XRV8_9SPIR</name>
<evidence type="ECO:0000256" key="1">
    <source>
        <dbReference type="SAM" id="Phobius"/>
    </source>
</evidence>
<feature type="transmembrane region" description="Helical" evidence="1">
    <location>
        <begin position="71"/>
        <end position="95"/>
    </location>
</feature>
<keyword evidence="1" id="KW-1133">Transmembrane helix</keyword>
<dbReference type="InterPro" id="IPR007359">
    <property type="entry name" value="SigmaE_reg_RseC_MucC"/>
</dbReference>
<sequence>MKEVATVKEIKGDMVTVAIQMQEGCGVCGNNGACKIRRSNLLVYNKSRIDVKEGEEVVIEVPGIEQAKSAFWVLGLPLIMLFVGYGFGALVFHAATEGPSVASAGIGFVVALLVGMLVQRRNRLESFPYILAKEGEGVY</sequence>
<reference evidence="2" key="1">
    <citation type="submission" date="2017-02" db="EMBL/GenBank/DDBJ databases">
        <authorList>
            <person name="Regsiter A."/>
            <person name="William W."/>
        </authorList>
    </citation>
    <scope>NUCLEOTIDE SEQUENCE</scope>
    <source>
        <strain evidence="2">BdmA 4</strain>
    </source>
</reference>
<accession>A0A3P3XRV8</accession>
<organism evidence="2">
    <name type="scientific">uncultured spirochete</name>
    <dbReference type="NCBI Taxonomy" id="156406"/>
    <lineage>
        <taxon>Bacteria</taxon>
        <taxon>Pseudomonadati</taxon>
        <taxon>Spirochaetota</taxon>
        <taxon>Spirochaetia</taxon>
        <taxon>Spirochaetales</taxon>
        <taxon>environmental samples</taxon>
    </lineage>
</organism>
<dbReference type="AlphaFoldDB" id="A0A3P3XRV8"/>
<dbReference type="EMBL" id="FWDO01000005">
    <property type="protein sequence ID" value="SLM18980.1"/>
    <property type="molecule type" value="Genomic_DNA"/>
</dbReference>
<protein>
    <submittedName>
        <fullName evidence="2">Putative Positive regulator of sigma E, RseC/MucC</fullName>
    </submittedName>
</protein>